<keyword evidence="4" id="KW-1185">Reference proteome</keyword>
<accession>A0A078L5X3</accession>
<dbReference type="STRING" id="1034943.BN59_03661"/>
<feature type="signal peptide" evidence="2">
    <location>
        <begin position="1"/>
        <end position="25"/>
    </location>
</feature>
<organism evidence="3 4">
    <name type="scientific">Legionella massiliensis</name>
    <dbReference type="NCBI Taxonomy" id="1034943"/>
    <lineage>
        <taxon>Bacteria</taxon>
        <taxon>Pseudomonadati</taxon>
        <taxon>Pseudomonadota</taxon>
        <taxon>Gammaproteobacteria</taxon>
        <taxon>Legionellales</taxon>
        <taxon>Legionellaceae</taxon>
        <taxon>Legionella</taxon>
    </lineage>
</organism>
<dbReference type="Proteomes" id="UP000044071">
    <property type="component" value="Unassembled WGS sequence"/>
</dbReference>
<feature type="chain" id="PRO_5009744240" description="Lipoprotein" evidence="2">
    <location>
        <begin position="26"/>
        <end position="54"/>
    </location>
</feature>
<reference evidence="3 4" key="1">
    <citation type="submission" date="2014-06" db="EMBL/GenBank/DDBJ databases">
        <authorList>
            <person name="Urmite Genomes Urmite Genomes"/>
        </authorList>
    </citation>
    <scope>NUCLEOTIDE SEQUENCE [LARGE SCALE GENOMIC DNA]</scope>
</reference>
<evidence type="ECO:0000256" key="2">
    <source>
        <dbReference type="SAM" id="SignalP"/>
    </source>
</evidence>
<dbReference type="RefSeq" id="WP_169043394.1">
    <property type="nucleotide sequence ID" value="NZ_CCVW01000005.1"/>
</dbReference>
<dbReference type="EMBL" id="CCSB01000005">
    <property type="protein sequence ID" value="CDZ79343.1"/>
    <property type="molecule type" value="Genomic_DNA"/>
</dbReference>
<keyword evidence="2" id="KW-0732">Signal</keyword>
<dbReference type="PROSITE" id="PS51257">
    <property type="entry name" value="PROKAR_LIPOPROTEIN"/>
    <property type="match status" value="1"/>
</dbReference>
<evidence type="ECO:0000313" key="4">
    <source>
        <dbReference type="Proteomes" id="UP000044071"/>
    </source>
</evidence>
<protein>
    <recommendedName>
        <fullName evidence="5">Lipoprotein</fullName>
    </recommendedName>
</protein>
<dbReference type="AlphaFoldDB" id="A0A078L5X3"/>
<evidence type="ECO:0008006" key="5">
    <source>
        <dbReference type="Google" id="ProtNLM"/>
    </source>
</evidence>
<sequence>MTMGFKKIIVLIGVFLLGCSLMSCAKNNPDTAHPEEGYQGGFGGDGGHLHEPKE</sequence>
<feature type="region of interest" description="Disordered" evidence="1">
    <location>
        <begin position="33"/>
        <end position="54"/>
    </location>
</feature>
<evidence type="ECO:0000256" key="1">
    <source>
        <dbReference type="SAM" id="MobiDB-lite"/>
    </source>
</evidence>
<gene>
    <name evidence="3" type="ORF">BN59_03661</name>
</gene>
<dbReference type="eggNOG" id="ENOG5032BGH">
    <property type="taxonomic scope" value="Bacteria"/>
</dbReference>
<name>A0A078L5X3_9GAMM</name>
<proteinExistence type="predicted"/>
<evidence type="ECO:0000313" key="3">
    <source>
        <dbReference type="EMBL" id="CDZ79343.1"/>
    </source>
</evidence>